<gene>
    <name evidence="2" type="ORF">KFK14_15990</name>
</gene>
<keyword evidence="1" id="KW-0732">Signal</keyword>
<name>A0A975Q065_9SPHN</name>
<dbReference type="RefSeq" id="WP_212608342.1">
    <property type="nucleotide sequence ID" value="NZ_CP073910.1"/>
</dbReference>
<dbReference type="Proteomes" id="UP000681425">
    <property type="component" value="Chromosome"/>
</dbReference>
<organism evidence="2 3">
    <name type="scientific">Sphingobium phenoxybenzoativorans</name>
    <dbReference type="NCBI Taxonomy" id="1592790"/>
    <lineage>
        <taxon>Bacteria</taxon>
        <taxon>Pseudomonadati</taxon>
        <taxon>Pseudomonadota</taxon>
        <taxon>Alphaproteobacteria</taxon>
        <taxon>Sphingomonadales</taxon>
        <taxon>Sphingomonadaceae</taxon>
        <taxon>Sphingobium</taxon>
    </lineage>
</organism>
<feature type="chain" id="PRO_5036764879" evidence="1">
    <location>
        <begin position="31"/>
        <end position="286"/>
    </location>
</feature>
<dbReference type="AlphaFoldDB" id="A0A975Q065"/>
<evidence type="ECO:0000313" key="3">
    <source>
        <dbReference type="Proteomes" id="UP000681425"/>
    </source>
</evidence>
<protein>
    <submittedName>
        <fullName evidence="2">Transporter</fullName>
    </submittedName>
</protein>
<dbReference type="Pfam" id="PF13557">
    <property type="entry name" value="Phenol_MetA_deg"/>
    <property type="match status" value="1"/>
</dbReference>
<keyword evidence="3" id="KW-1185">Reference proteome</keyword>
<reference evidence="2" key="1">
    <citation type="submission" date="2021-04" db="EMBL/GenBank/DDBJ databases">
        <title>Isolation of p-tert-butylphenol degrading bacteria Sphingobium phenoxybenzoativorans Tas13 from active sludge.</title>
        <authorList>
            <person name="Li Y."/>
        </authorList>
    </citation>
    <scope>NUCLEOTIDE SEQUENCE</scope>
    <source>
        <strain evidence="2">Tas13</strain>
    </source>
</reference>
<dbReference type="PROSITE" id="PS51257">
    <property type="entry name" value="PROKAR_LIPOPROTEIN"/>
    <property type="match status" value="1"/>
</dbReference>
<feature type="signal peptide" evidence="1">
    <location>
        <begin position="1"/>
        <end position="30"/>
    </location>
</feature>
<accession>A0A975Q065</accession>
<dbReference type="KEGG" id="spph:KFK14_15990"/>
<dbReference type="EMBL" id="CP073910">
    <property type="protein sequence ID" value="QUT04540.1"/>
    <property type="molecule type" value="Genomic_DNA"/>
</dbReference>
<dbReference type="InterPro" id="IPR025737">
    <property type="entry name" value="FApF"/>
</dbReference>
<sequence length="286" mass="30175">MQRIACHASPVALSTALSAALCFCALLACAVPVSAQTSHDQPLRDLCADRPGLDTPPCTVDKGHLVVETGLGDWTHEKDADTRTSTLIAGDLLLRLGVTDDMEVQAGWTAFGHVRERDRETGALTHRSGSGDLTLAVRQNLRNPDGSGFSAAIMPYVTLPTGGQTIGAGDTAFGLLIPLSFSLSDRITLSLTPQADAAVDEDRNGRHLAYGSVVGLGVDLTDRLTGALEFQATRDDDPSGRMTQALASLSFGWQPGDAMQFDIGGVAGLNHDSLDAEIYAGITRRF</sequence>
<evidence type="ECO:0000313" key="2">
    <source>
        <dbReference type="EMBL" id="QUT04540.1"/>
    </source>
</evidence>
<evidence type="ECO:0000256" key="1">
    <source>
        <dbReference type="SAM" id="SignalP"/>
    </source>
</evidence>
<proteinExistence type="predicted"/>